<dbReference type="Pfam" id="PF17857">
    <property type="entry name" value="AAA_lid_1"/>
    <property type="match status" value="1"/>
</dbReference>
<name>A0A0M0JE60_9EUKA</name>
<dbReference type="FunFam" id="1.10.8.1220:FF:000001">
    <property type="entry name" value="Dynein axonemal heavy chain 5"/>
    <property type="match status" value="1"/>
</dbReference>
<feature type="domain" description="Dynein heavy chain ATP-binding dynein motor region" evidence="23">
    <location>
        <begin position="2816"/>
        <end position="3004"/>
    </location>
</feature>
<dbReference type="InterPro" id="IPR035706">
    <property type="entry name" value="AAA_9"/>
</dbReference>
<dbReference type="Gene3D" id="6.10.140.1060">
    <property type="match status" value="1"/>
</dbReference>
<evidence type="ECO:0000256" key="15">
    <source>
        <dbReference type="ARBA" id="ARBA00023273"/>
    </source>
</evidence>
<dbReference type="GO" id="GO:0036159">
    <property type="term" value="P:inner dynein arm assembly"/>
    <property type="evidence" value="ECO:0007669"/>
    <property type="project" value="UniProtKB-ARBA"/>
</dbReference>
<dbReference type="InterPro" id="IPR043157">
    <property type="entry name" value="Dynein_AAA1S"/>
</dbReference>
<feature type="domain" description="Dynein heavy chain AAA 5 extension" evidence="24">
    <location>
        <begin position="1699"/>
        <end position="1817"/>
    </location>
</feature>
<feature type="domain" description="Dynein heavy chain coiled coil stalk" evidence="21">
    <location>
        <begin position="2440"/>
        <end position="2772"/>
    </location>
</feature>
<proteinExistence type="inferred from homology"/>
<dbReference type="GO" id="GO:0036156">
    <property type="term" value="C:inner dynein arm"/>
    <property type="evidence" value="ECO:0007669"/>
    <property type="project" value="UniProtKB-ARBA"/>
</dbReference>
<dbReference type="GO" id="GO:0005524">
    <property type="term" value="F:ATP binding"/>
    <property type="evidence" value="ECO:0007669"/>
    <property type="project" value="UniProtKB-KW"/>
</dbReference>
<evidence type="ECO:0000259" key="21">
    <source>
        <dbReference type="Pfam" id="PF12777"/>
    </source>
</evidence>
<dbReference type="InterPro" id="IPR042228">
    <property type="entry name" value="Dynein_linker_3"/>
</dbReference>
<dbReference type="Pfam" id="PF12775">
    <property type="entry name" value="AAA_7"/>
    <property type="match status" value="1"/>
</dbReference>
<keyword evidence="15" id="KW-0966">Cell projection</keyword>
<dbReference type="InterPro" id="IPR026983">
    <property type="entry name" value="DHC"/>
</dbReference>
<dbReference type="GO" id="GO:0045505">
    <property type="term" value="F:dynein intermediate chain binding"/>
    <property type="evidence" value="ECO:0007669"/>
    <property type="project" value="InterPro"/>
</dbReference>
<evidence type="ECO:0000259" key="25">
    <source>
        <dbReference type="Pfam" id="PF17857"/>
    </source>
</evidence>
<evidence type="ECO:0000256" key="11">
    <source>
        <dbReference type="ARBA" id="ARBA00023054"/>
    </source>
</evidence>
<dbReference type="FunFam" id="3.10.490.20:FF:000008">
    <property type="entry name" value="dynein heavy chain 2, axonemal"/>
    <property type="match status" value="1"/>
</dbReference>
<evidence type="ECO:0000313" key="29">
    <source>
        <dbReference type="EMBL" id="KOO24889.1"/>
    </source>
</evidence>
<evidence type="ECO:0000256" key="4">
    <source>
        <dbReference type="ARBA" id="ARBA00022490"/>
    </source>
</evidence>
<comment type="caution">
    <text evidence="29">The sequence shown here is derived from an EMBL/GenBank/DDBJ whole genome shotgun (WGS) entry which is preliminary data.</text>
</comment>
<feature type="domain" description="Dynein heavy chain region D6 P-loop" evidence="17">
    <location>
        <begin position="3307"/>
        <end position="3385"/>
    </location>
</feature>
<dbReference type="FunFam" id="1.20.58.1120:FF:000001">
    <property type="entry name" value="dynein heavy chain 2, axonemal"/>
    <property type="match status" value="1"/>
</dbReference>
<dbReference type="Pfam" id="PF08385">
    <property type="entry name" value="DHC_N1"/>
    <property type="match status" value="1"/>
</dbReference>
<evidence type="ECO:0000256" key="2">
    <source>
        <dbReference type="ARBA" id="ARBA00004430"/>
    </source>
</evidence>
<feature type="domain" description="Dynein axonemal heavy chain 2/5/8 coiled-coil" evidence="28">
    <location>
        <begin position="454"/>
        <end position="570"/>
    </location>
</feature>
<dbReference type="GO" id="GO:0051959">
    <property type="term" value="F:dynein light intermediate chain binding"/>
    <property type="evidence" value="ECO:0007669"/>
    <property type="project" value="InterPro"/>
</dbReference>
<reference evidence="30" key="1">
    <citation type="journal article" date="2015" name="PLoS Genet.">
        <title>Genome Sequence and Transcriptome Analyses of Chrysochromulina tobin: Metabolic Tools for Enhanced Algal Fitness in the Prominent Order Prymnesiales (Haptophyceae).</title>
        <authorList>
            <person name="Hovde B.T."/>
            <person name="Deodato C.R."/>
            <person name="Hunsperger H.M."/>
            <person name="Ryken S.A."/>
            <person name="Yost W."/>
            <person name="Jha R.K."/>
            <person name="Patterson J."/>
            <person name="Monnat R.J. Jr."/>
            <person name="Barlow S.B."/>
            <person name="Starkenburg S.R."/>
            <person name="Cattolico R.A."/>
        </authorList>
    </citation>
    <scope>NUCLEOTIDE SEQUENCE</scope>
    <source>
        <strain evidence="30">CCMP291</strain>
    </source>
</reference>
<dbReference type="Pfam" id="PF12774">
    <property type="entry name" value="AAA_6"/>
    <property type="match status" value="1"/>
</dbReference>
<dbReference type="OrthoDB" id="10251809at2759"/>
<dbReference type="Pfam" id="PF18199">
    <property type="entry name" value="Dynein_C"/>
    <property type="match status" value="1"/>
</dbReference>
<dbReference type="Gene3D" id="1.20.920.20">
    <property type="match status" value="1"/>
</dbReference>
<dbReference type="FunFam" id="3.20.180.20:FF:000001">
    <property type="entry name" value="Dynein axonemal heavy chain 5"/>
    <property type="match status" value="1"/>
</dbReference>
<dbReference type="InterPro" id="IPR004273">
    <property type="entry name" value="Dynein_heavy_D6_P-loop"/>
</dbReference>
<dbReference type="FunFam" id="3.40.50.300:FF:000044">
    <property type="entry name" value="Dynein heavy chain 5, axonemal"/>
    <property type="match status" value="1"/>
</dbReference>
<evidence type="ECO:0000256" key="7">
    <source>
        <dbReference type="ARBA" id="ARBA00022741"/>
    </source>
</evidence>
<evidence type="ECO:0000313" key="30">
    <source>
        <dbReference type="Proteomes" id="UP000037460"/>
    </source>
</evidence>
<dbReference type="Gene3D" id="3.40.50.300">
    <property type="entry name" value="P-loop containing nucleotide triphosphate hydrolases"/>
    <property type="match status" value="5"/>
</dbReference>
<dbReference type="Pfam" id="PF17852">
    <property type="entry name" value="Dynein_AAA_lid"/>
    <property type="match status" value="1"/>
</dbReference>
<dbReference type="InterPro" id="IPR027417">
    <property type="entry name" value="P-loop_NTPase"/>
</dbReference>
<evidence type="ECO:0000259" key="27">
    <source>
        <dbReference type="Pfam" id="PF18199"/>
    </source>
</evidence>
<accession>A0A0M0JE60</accession>
<dbReference type="Pfam" id="PF18198">
    <property type="entry name" value="AAA_lid_11"/>
    <property type="match status" value="1"/>
</dbReference>
<dbReference type="Pfam" id="PF12780">
    <property type="entry name" value="AAA_8"/>
    <property type="match status" value="1"/>
</dbReference>
<sequence>MEAYAALDNSPDEFIRRMFSEWITSIDAGISRFLETFLMQRLTTMELVGKTWRERYGYVAQAFDKSLLHLSSEVHHWEKLRFEVPYSAMEVASGPPRERYRCLREKVLALVRGYNQFLSQLTPQECRLFSERLVFLDRKMGPGLSKLTWNAKAQLDVAFHGNKALLAMSCRQIASSPLVSLRKKHVYPQELFISEQSAHQGSVKGKLQDVHKQMKALMRSTHEIFKSDSDEVSREWNNFVESIDRGVEEALRQTAKRSLLELSRSINGDAKTEVQALFRISVVLQTSKVEFKPSIAELTQTVNTVSRDAIATTSAMPRLVDALRDDPDAESKHPSFYANISNDEDVLRVLVQDVLRVLVQVMTGMRDILPKLQKYLNTWDRYKHIWDVDKDAFMRRYAKANRALTAFETDITRYKELQQEIGAEEGISNIGFIRIDSQPLKEALRQHCGMWQLKFTQLLNSQAATELQELLDHMESCRTKLAQKPKNLDMLADMIKLHETEVLSQKATEDRFEPLETQYRLLEKFEVTIKESELAKLAGLRTEWATYKTMLQEAGFKLQKSKNDFKDELTATLASFNNQIIDQRNEFLRNAPFTAEVSVEEALALIAQYRESVKMIRAKENDMKAGLGIFAIDPPVNAETASTEVELDLLDQVWSMMANWTKNMDQWKTGKFASMNVPEIETVAADFGKQITKLAKEFKGGTGGNWKVLGSLKDRDGRLIASDCVLGSLKDRVENIKKLMPLIMDLRNEAMRPRHWNQLMEDVGKEFDPYADTFTLNLILELGLEHYADTISTLSGGAAKELAIEEALVKIEKLWGELTLDLAPYKEYIKLRSVDDVYAALEDNAVLLSTMKASRFAIAFLEALDKWEKALSHVSETIEMMMNVQRKWMYLESIFVGSEDIRRQLPTESSLFDQVNADWISTTARMEAVKIAYKATHLDGVLELLTKMDETLDRIQKSLDEYLETKRQAFPRFYFLSNDDLLEILGQARDPQAVQPHVRKCFEAIKILDMKDVGKGGRQIFEAQGFKSPESEYVKLEDNLRVTCGGPVEAWLLQIETSMCTQLAKDLYKSWVDIKKSKREKWISTWAGQLSICTGQIVWTTECTKALMTMSEGGGKAPMKSVKKKQVSALNKLCDMVRGNLGKLDRKKVVNIITVEVHSRDVIDRMVKSGCSSVNDFEWLLQLRFYWEEGSQRCVVKQTNTSTLYGYEYLGNPARLVVTPLTDRCYTTLTTALHLHRGGLPQGPAGTGKTETVKDLSKNLAKQCIVFNCSDGLDYKSLGRTFSGLAQTGAWSCFDEFNRIEVEVLSVVAQQILTILNAVTQGVSRFMFEGREISLDPTCGIFVTMNPGYAGRSELPENLKALLRPMSMMTPNIDLIIEIMLFAEGFVTAKGLSKKMTTLYYLMVQQLSKQDHYDFGLRSIKSVLNSAGALKRDPNIHDSEDVLLLRSIRDMNAPKFIVQDMPLFNALMSDLFPGAEPPIVDYGSLQIALETELQLAGLQLVPSIIKKCIQCYESKLTRHGNMLVGQSLGGKTTAWRILTKAMARLHKDGVLANDGSLFQPVRPLIINPKAVPSSNLYGEYDLQTFEWTDGVLAEVMREVCSDESLTEKWLLLDGPVDTLWIESMNTVLDDNKLLTLINGERIAMPPQVSLLFEVEDLSVASPATVSRAGMVYVDDSDMGWKPYVESWLMRVEDKSRETLKGLVDKCFPKMITIRENRCKEPVPTASVAVARNTCIMYDAFATAENGVNSADPEGYTRLIELWFLFSLMWSMGGTVDDDSRKLIDAAMRELDAQIPLKDSVFDYFVDFKAKKWAHWEEKLSSAWKPPPDAPFYKILVPTVDTTRYTYLLTAFMRAERHTLITGDVGVGKTSVVFNALYSLDESFVFSNLNFSAQTSSVRVSEGIESRVEKRTKDTFAPPGGKKLIVFIDDFNMPEKEIFGAQPPLEILRQWMQYEFWYDLKKQTQRFIKDVKLLAGMGHPGGGRTMISKRTLHKFHVLNMTFPDRSQLIRIFGTLINSHLAAFDDDIRPTGGHDDRGDARSPHYIFNLRDISRVFQGVMLSQKPYFDTRDIVIRLWMHECHRVFADRLTNKPDREFFKELLSQKVVSVFQSSVKALYKDKGEAPFGDFMRTVEAGKTKPYEELGNPKALKTFIEEKLVDYNMEPGVQAMDLVMFGDAIGNVCRIKRVLSMPRSHAMLVGVGGSGRQSLSRLAAYIAGFKIFQIEVVKGYRSELFREDLKKLYDRAGVQGQDTLFIFNDTQVIESSFLEDINGILTSGEVSNLYPPDELAPIRESVRQEVRNAGLPENNDSMYSFFIEKVRSKMHLSLCMSPVGENYRNYVRMFPALVSCTTINWFSEWPPDALKEVATRFLESVELSKELLDPVSTIFAQTQTSVIAESASMLARLGRPNYVTPTNYLELVKGYCKVLGEKRKAVGDQAFKLKNGLQKLSDTAIQVGEMSVELEKKKKVVAIAQTETEELLVVIVQENHVVAEEQKKVNTEKEKIGKDEVETRKIADDAQADLDKAMPALEAATKALEGLNKKDISEVKAYAKPHKLVEKTLEAVMVLRRSEPSWTEAKKQMGDPGFLNQLINFDKDSLNDQVLQKVSKYTKEADFDPVVVGGISVACKSMCLWVRAMEVYGKIAKDVAPKRAKLQAAMKTLAKKQAQLADMEAKVKEIMDKAQVLKDKYDGGVAKKDALKSEAEQMEVLLARASNLVEGLGGERARWEISILSLDENLKNTVGDCLLAAAFLSYCGPFDSEYRQRLLEGNWLKGVKNLNIPCSADFNFCQYLANNEDVRDWNIQGLPADALLDRERQQANKWVRNMEKANGLKLITLKQSDYLRTLENAIQFGQPVLMQEVLQELDPSLEPIMSRAVVKVGNRSIIKLGDKEVDYNPDFKFYLTTKLANPHYTPEISTKATIVNFCVKQQGLEDQLLGTVVRKERPELEMQKNDLVVAVAAGKRKLVELEDKILFMLAHAEGSLLDNEELILTLQTSKTTSMDVTNQLHIAEQTEKKIDAAREGYRPSAYRASILYFLLSDLARVDPMYQFSLDAYVALFNTSLDKSARSDDLQERIKSLNEFHTYFVYRSTCRALFEAHKLLFSFQICAKILQGAGKMVMQEYDFFLRGGQVFDKSSQPTNPCSDWISETAWDHITELDKLPGFRNILGSFESSAREWREWYRHPEPETAAARPPGEWENRCSELQRTIIVRCLRPDRIIFATTAFIINNLGQKYTEPPVLDLNSVLADSQPDLPLIFVLSPGVDPTNQLSQLGEAKGIPFSSIALGQGQARAAECHSDWIASLISARARHAPLAVKLIDAGIAEGHWVLLANCHLMESWLGELDKIIESLPTRKPNKEFRLWLSSAPKDSFPIGILQRAIKMTTEPPKGLKANMTRLVNNLSVEKFESCGKPAKYKKLLYAMCWFHAVLVDRRKFLHLGWNIPYDFNDSDFEVSELCLRLYLDEYDQTPWDALRYLIAEINYGGRVTDDMDRRLMNTYMAQFFCDDAIQTANFKLSSLSSYVIPEDGPLPMYKEVCAGLPAIDRPEAFGQHQNADLASAITSGNAMLEDMVYGLAGDLISAMPEPINIYQRLGEGDGTALHVVLVQELQRYNLLLGKIRSSLALVKKGIKGLVVMSPDLDVIYNKLLNGQVPPAWLATYPSLKPLASWARDLLLRWGQLMEWCEKGPPKVFWLAGFTYPNGFLTALMQTEARAVNVSIDSLMWDFPIVNLEEKDVTAPPKEGAYVRGLFLEGAGWNYDASNLCEPEPMELVYNMPMLHFKPIESKKSKAKGMYACPLYLYPLRTGSRERPSFMLYIDIKSGAVEPEVWIKRGTALLLATAE</sequence>
<dbReference type="Gene3D" id="3.20.180.20">
    <property type="entry name" value="Dynein heavy chain, N-terminal domain 2"/>
    <property type="match status" value="1"/>
</dbReference>
<dbReference type="Gene3D" id="1.20.920.30">
    <property type="match status" value="1"/>
</dbReference>
<feature type="domain" description="Dynein heavy chain tail" evidence="18">
    <location>
        <begin position="3"/>
        <end position="152"/>
    </location>
</feature>
<keyword evidence="11 16" id="KW-0175">Coiled coil</keyword>
<keyword evidence="7" id="KW-0547">Nucleotide-binding</keyword>
<feature type="domain" description="Dynein heavy chain 3 AAA+ lid" evidence="25">
    <location>
        <begin position="2042"/>
        <end position="2108"/>
    </location>
</feature>
<feature type="domain" description="Dynein heavy chain AAA lid" evidence="26">
    <location>
        <begin position="3417"/>
        <end position="3556"/>
    </location>
</feature>
<evidence type="ECO:0000259" key="26">
    <source>
        <dbReference type="Pfam" id="PF18198"/>
    </source>
</evidence>
<dbReference type="InterPro" id="IPR024317">
    <property type="entry name" value="Dynein_heavy_chain_D4_dom"/>
</dbReference>
<dbReference type="InterPro" id="IPR013594">
    <property type="entry name" value="Dynein_heavy_tail"/>
</dbReference>
<dbReference type="FunFam" id="1.20.920.20:FF:000001">
    <property type="entry name" value="dynein heavy chain 2, axonemal"/>
    <property type="match status" value="1"/>
</dbReference>
<keyword evidence="4" id="KW-0963">Cytoplasm</keyword>
<dbReference type="Gene3D" id="1.10.472.130">
    <property type="match status" value="1"/>
</dbReference>
<dbReference type="Gene3D" id="1.20.1270.280">
    <property type="match status" value="1"/>
</dbReference>
<feature type="domain" description="Dynein heavy chain linker" evidence="19">
    <location>
        <begin position="643"/>
        <end position="1068"/>
    </location>
</feature>
<dbReference type="Proteomes" id="UP000037460">
    <property type="component" value="Unassembled WGS sequence"/>
</dbReference>
<dbReference type="Pfam" id="PF03028">
    <property type="entry name" value="Dynein_heavy"/>
    <property type="match status" value="1"/>
</dbReference>
<dbReference type="EMBL" id="JWZX01003041">
    <property type="protein sequence ID" value="KOO24889.1"/>
    <property type="molecule type" value="Genomic_DNA"/>
</dbReference>
<evidence type="ECO:0000256" key="14">
    <source>
        <dbReference type="ARBA" id="ARBA00023212"/>
    </source>
</evidence>
<dbReference type="Gene3D" id="1.10.8.720">
    <property type="entry name" value="Region D6 of dynein motor"/>
    <property type="match status" value="1"/>
</dbReference>
<dbReference type="PANTHER" id="PTHR45703:SF32">
    <property type="entry name" value="DYNEINS HEAVY CHAIN"/>
    <property type="match status" value="1"/>
</dbReference>
<dbReference type="InterPro" id="IPR042222">
    <property type="entry name" value="Dynein_2_N"/>
</dbReference>
<organism evidence="29 30">
    <name type="scientific">Chrysochromulina tobinii</name>
    <dbReference type="NCBI Taxonomy" id="1460289"/>
    <lineage>
        <taxon>Eukaryota</taxon>
        <taxon>Haptista</taxon>
        <taxon>Haptophyta</taxon>
        <taxon>Prymnesiophyceae</taxon>
        <taxon>Prymnesiales</taxon>
        <taxon>Chrysochromulinaceae</taxon>
        <taxon>Chrysochromulina</taxon>
    </lineage>
</organism>
<feature type="domain" description="Dynein heavy chain AAA module D4" evidence="22">
    <location>
        <begin position="2168"/>
        <end position="2425"/>
    </location>
</feature>
<dbReference type="Gene3D" id="3.10.490.20">
    <property type="match status" value="1"/>
</dbReference>
<dbReference type="Pfam" id="PF08393">
    <property type="entry name" value="DHC_N2"/>
    <property type="match status" value="1"/>
</dbReference>
<evidence type="ECO:0000259" key="19">
    <source>
        <dbReference type="Pfam" id="PF08393"/>
    </source>
</evidence>
<dbReference type="InterPro" id="IPR041228">
    <property type="entry name" value="Dynein_C"/>
</dbReference>
<feature type="domain" description="Dynein heavy chain hydrolytic ATP-binding dynein motor region" evidence="20">
    <location>
        <begin position="1205"/>
        <end position="1532"/>
    </location>
</feature>
<dbReference type="Gene3D" id="1.10.8.710">
    <property type="match status" value="1"/>
</dbReference>
<dbReference type="GO" id="GO:0008017">
    <property type="term" value="F:microtubule binding"/>
    <property type="evidence" value="ECO:0007669"/>
    <property type="project" value="UniProtKB-ARBA"/>
</dbReference>
<comment type="similarity">
    <text evidence="3">Belongs to the dynein heavy chain family.</text>
</comment>
<evidence type="ECO:0000256" key="12">
    <source>
        <dbReference type="ARBA" id="ARBA00023069"/>
    </source>
</evidence>
<dbReference type="FunFam" id="1.10.8.710:FF:000001">
    <property type="entry name" value="Dynein axonemal heavy chain 2"/>
    <property type="match status" value="1"/>
</dbReference>
<keyword evidence="9" id="KW-0282">Flagellum</keyword>
<keyword evidence="5" id="KW-0493">Microtubule</keyword>
<evidence type="ECO:0000259" key="22">
    <source>
        <dbReference type="Pfam" id="PF12780"/>
    </source>
</evidence>
<evidence type="ECO:0000256" key="16">
    <source>
        <dbReference type="SAM" id="Coils"/>
    </source>
</evidence>
<dbReference type="GO" id="GO:0060294">
    <property type="term" value="P:cilium movement involved in cell motility"/>
    <property type="evidence" value="ECO:0007669"/>
    <property type="project" value="UniProtKB-ARBA"/>
</dbReference>
<dbReference type="InterPro" id="IPR013602">
    <property type="entry name" value="Dynein_heavy_linker"/>
</dbReference>
<dbReference type="PANTHER" id="PTHR45703">
    <property type="entry name" value="DYNEIN HEAVY CHAIN"/>
    <property type="match status" value="1"/>
</dbReference>
<evidence type="ECO:0000259" key="18">
    <source>
        <dbReference type="Pfam" id="PF08385"/>
    </source>
</evidence>
<keyword evidence="12" id="KW-0969">Cilium</keyword>
<evidence type="ECO:0000256" key="8">
    <source>
        <dbReference type="ARBA" id="ARBA00022840"/>
    </source>
</evidence>
<dbReference type="FunFam" id="3.40.50.300:FF:000049">
    <property type="entry name" value="Dynein, axonemal, heavy chain 5"/>
    <property type="match status" value="1"/>
</dbReference>
<dbReference type="FunFam" id="1.10.287.2620:FF:000002">
    <property type="entry name" value="Dynein heavy chain 2, axonemal"/>
    <property type="match status" value="1"/>
</dbReference>
<dbReference type="InterPro" id="IPR041466">
    <property type="entry name" value="Dynein_AAA5_ext"/>
</dbReference>
<protein>
    <submittedName>
        <fullName evidence="29">Dynein heavy chain axonemal</fullName>
    </submittedName>
</protein>
<dbReference type="FunFam" id="3.40.50.300:FF:002141">
    <property type="entry name" value="Dynein heavy chain"/>
    <property type="match status" value="1"/>
</dbReference>
<keyword evidence="10" id="KW-0243">Dynein</keyword>
<dbReference type="Pfam" id="PF12777">
    <property type="entry name" value="MT"/>
    <property type="match status" value="1"/>
</dbReference>
<dbReference type="Gene3D" id="1.10.287.2620">
    <property type="match status" value="1"/>
</dbReference>
<evidence type="ECO:0000256" key="6">
    <source>
        <dbReference type="ARBA" id="ARBA00022737"/>
    </source>
</evidence>
<dbReference type="GO" id="GO:0005874">
    <property type="term" value="C:microtubule"/>
    <property type="evidence" value="ECO:0007669"/>
    <property type="project" value="UniProtKB-KW"/>
</dbReference>
<evidence type="ECO:0000259" key="17">
    <source>
        <dbReference type="Pfam" id="PF03028"/>
    </source>
</evidence>
<dbReference type="GO" id="GO:0031514">
    <property type="term" value="C:motile cilium"/>
    <property type="evidence" value="ECO:0007669"/>
    <property type="project" value="UniProtKB-SubCell"/>
</dbReference>
<feature type="domain" description="Dynein heavy chain C-terminal" evidence="27">
    <location>
        <begin position="3565"/>
        <end position="3839"/>
    </location>
</feature>
<dbReference type="InterPro" id="IPR035699">
    <property type="entry name" value="AAA_6"/>
</dbReference>
<evidence type="ECO:0000259" key="28">
    <source>
        <dbReference type="Pfam" id="PF25007"/>
    </source>
</evidence>
<dbReference type="InterPro" id="IPR041658">
    <property type="entry name" value="AAA_lid_11"/>
</dbReference>
<dbReference type="Gene3D" id="1.20.140.100">
    <property type="entry name" value="Dynein heavy chain, N-terminal domain 2"/>
    <property type="match status" value="1"/>
</dbReference>
<comment type="subcellular location">
    <subcellularLocation>
        <location evidence="1">Cell projection</location>
        <location evidence="1">Cilium</location>
        <location evidence="1">Flagellum</location>
    </subcellularLocation>
    <subcellularLocation>
        <location evidence="2">Cytoplasm</location>
        <location evidence="2">Cytoskeleton</location>
        <location evidence="2">Cilium axoneme</location>
    </subcellularLocation>
</comment>
<evidence type="ECO:0000256" key="9">
    <source>
        <dbReference type="ARBA" id="ARBA00022846"/>
    </source>
</evidence>
<evidence type="ECO:0000259" key="23">
    <source>
        <dbReference type="Pfam" id="PF12781"/>
    </source>
</evidence>
<evidence type="ECO:0000256" key="1">
    <source>
        <dbReference type="ARBA" id="ARBA00004230"/>
    </source>
</evidence>
<dbReference type="FunFam" id="1.20.140.100:FF:000006">
    <property type="entry name" value="dynein heavy chain 2, axonemal"/>
    <property type="match status" value="1"/>
</dbReference>
<evidence type="ECO:0000259" key="20">
    <source>
        <dbReference type="Pfam" id="PF12774"/>
    </source>
</evidence>
<evidence type="ECO:0000256" key="5">
    <source>
        <dbReference type="ARBA" id="ARBA00022701"/>
    </source>
</evidence>
<keyword evidence="14" id="KW-0206">Cytoskeleton</keyword>
<evidence type="ECO:0000259" key="24">
    <source>
        <dbReference type="Pfam" id="PF17852"/>
    </source>
</evidence>
<dbReference type="InterPro" id="IPR041589">
    <property type="entry name" value="DNAH3_AAA_lid_1"/>
</dbReference>
<dbReference type="Gene3D" id="1.20.58.1120">
    <property type="match status" value="1"/>
</dbReference>
<gene>
    <name evidence="29" type="ORF">Ctob_012306</name>
</gene>
<keyword evidence="30" id="KW-1185">Reference proteome</keyword>
<feature type="coiled-coil region" evidence="16">
    <location>
        <begin position="2654"/>
        <end position="2716"/>
    </location>
</feature>
<dbReference type="GO" id="GO:0008569">
    <property type="term" value="F:minus-end-directed microtubule motor activity"/>
    <property type="evidence" value="ECO:0007669"/>
    <property type="project" value="InterPro"/>
</dbReference>
<dbReference type="InterPro" id="IPR042219">
    <property type="entry name" value="AAA_lid_11_sf"/>
</dbReference>
<dbReference type="InterPro" id="IPR024743">
    <property type="entry name" value="Dynein_HC_stalk"/>
</dbReference>
<dbReference type="InterPro" id="IPR043160">
    <property type="entry name" value="Dynein_C_barrel"/>
</dbReference>
<keyword evidence="13" id="KW-0505">Motor protein</keyword>
<evidence type="ECO:0000256" key="10">
    <source>
        <dbReference type="ARBA" id="ARBA00023017"/>
    </source>
</evidence>
<dbReference type="InterPro" id="IPR056759">
    <property type="entry name" value="DYH2-5-8_CC"/>
</dbReference>
<dbReference type="Gene3D" id="1.10.8.1220">
    <property type="match status" value="1"/>
</dbReference>
<evidence type="ECO:0000256" key="3">
    <source>
        <dbReference type="ARBA" id="ARBA00008887"/>
    </source>
</evidence>
<evidence type="ECO:0000256" key="13">
    <source>
        <dbReference type="ARBA" id="ARBA00023175"/>
    </source>
</evidence>
<keyword evidence="8" id="KW-0067">ATP-binding</keyword>
<dbReference type="SUPFAM" id="SSF52540">
    <property type="entry name" value="P-loop containing nucleoside triphosphate hydrolases"/>
    <property type="match status" value="4"/>
</dbReference>
<keyword evidence="6" id="KW-0677">Repeat</keyword>
<dbReference type="Pfam" id="PF25007">
    <property type="entry name" value="DYH2-5-8_CC"/>
    <property type="match status" value="1"/>
</dbReference>
<dbReference type="Pfam" id="PF12781">
    <property type="entry name" value="AAA_9"/>
    <property type="match status" value="1"/>
</dbReference>